<dbReference type="InterPro" id="IPR006390">
    <property type="entry name" value="DHP_synth_dom"/>
</dbReference>
<evidence type="ECO:0000256" key="5">
    <source>
        <dbReference type="ARBA" id="ARBA00022679"/>
    </source>
</evidence>
<keyword evidence="11" id="KW-1185">Reference proteome</keyword>
<organism evidence="10 11">
    <name type="scientific">Negadavirga shengliensis</name>
    <dbReference type="NCBI Taxonomy" id="1389218"/>
    <lineage>
        <taxon>Bacteria</taxon>
        <taxon>Pseudomonadati</taxon>
        <taxon>Bacteroidota</taxon>
        <taxon>Cytophagia</taxon>
        <taxon>Cytophagales</taxon>
        <taxon>Cyclobacteriaceae</taxon>
        <taxon>Negadavirga</taxon>
    </lineage>
</organism>
<dbReference type="PROSITE" id="PS50972">
    <property type="entry name" value="PTERIN_BINDING"/>
    <property type="match status" value="1"/>
</dbReference>
<evidence type="ECO:0000259" key="9">
    <source>
        <dbReference type="PROSITE" id="PS50972"/>
    </source>
</evidence>
<gene>
    <name evidence="10" type="primary">folP</name>
    <name evidence="10" type="ORF">ACFPFU_18515</name>
</gene>
<evidence type="ECO:0000256" key="7">
    <source>
        <dbReference type="ARBA" id="ARBA00022842"/>
    </source>
</evidence>
<dbReference type="Gene3D" id="3.20.20.20">
    <property type="entry name" value="Dihydropteroate synthase-like"/>
    <property type="match status" value="1"/>
</dbReference>
<evidence type="ECO:0000313" key="10">
    <source>
        <dbReference type="EMBL" id="MFC4873702.1"/>
    </source>
</evidence>
<dbReference type="GO" id="GO:0004156">
    <property type="term" value="F:dihydropteroate synthase activity"/>
    <property type="evidence" value="ECO:0007669"/>
    <property type="project" value="UniProtKB-EC"/>
</dbReference>
<proteinExistence type="predicted"/>
<dbReference type="Proteomes" id="UP001595818">
    <property type="component" value="Unassembled WGS sequence"/>
</dbReference>
<dbReference type="PANTHER" id="PTHR20941">
    <property type="entry name" value="FOLATE SYNTHESIS PROTEINS"/>
    <property type="match status" value="1"/>
</dbReference>
<dbReference type="CDD" id="cd00739">
    <property type="entry name" value="DHPS"/>
    <property type="match status" value="1"/>
</dbReference>
<dbReference type="InterPro" id="IPR045031">
    <property type="entry name" value="DHP_synth-like"/>
</dbReference>
<sequence length="294" mass="32872">MIKDIQSIYKTEDNLFPPKKTLQIKGKLFCLDKPWIMGILNVTPDSFFSGNRFYMDRAALEDKAAEMLEEGTNILDIGGYSSRPGAAEVSEKSELDRVIPVISSIKKSFPNALISVDTFRHKVAKEAVQAGADIVNDISGGGLDERMFETVGELAVPYICMHMRGTPSTMQKLTDYGDLEKDMLEYFSLKLERCHQAGIKDVILDIGLGFSKTLEQNYRLIKNLTYFKTLQSPILVGASRKSMIYKLLESTPEESLNATTALHMAALINGADILRVHDVKEANEALTIYKQLYN</sequence>
<evidence type="ECO:0000313" key="11">
    <source>
        <dbReference type="Proteomes" id="UP001595818"/>
    </source>
</evidence>
<comment type="catalytic activity">
    <reaction evidence="1">
        <text>(7,8-dihydropterin-6-yl)methyl diphosphate + 4-aminobenzoate = 7,8-dihydropteroate + diphosphate</text>
        <dbReference type="Rhea" id="RHEA:19949"/>
        <dbReference type="ChEBI" id="CHEBI:17836"/>
        <dbReference type="ChEBI" id="CHEBI:17839"/>
        <dbReference type="ChEBI" id="CHEBI:33019"/>
        <dbReference type="ChEBI" id="CHEBI:72950"/>
        <dbReference type="EC" id="2.5.1.15"/>
    </reaction>
</comment>
<evidence type="ECO:0000256" key="6">
    <source>
        <dbReference type="ARBA" id="ARBA00022723"/>
    </source>
</evidence>
<dbReference type="NCBIfam" id="TIGR01496">
    <property type="entry name" value="DHPS"/>
    <property type="match status" value="1"/>
</dbReference>
<dbReference type="SUPFAM" id="SSF51717">
    <property type="entry name" value="Dihydropteroate synthetase-like"/>
    <property type="match status" value="1"/>
</dbReference>
<dbReference type="InterPro" id="IPR011005">
    <property type="entry name" value="Dihydropteroate_synth-like_sf"/>
</dbReference>
<evidence type="ECO:0000256" key="8">
    <source>
        <dbReference type="ARBA" id="ARBA00022909"/>
    </source>
</evidence>
<protein>
    <recommendedName>
        <fullName evidence="4">dihydropteroate synthase</fullName>
        <ecNumber evidence="4">2.5.1.15</ecNumber>
    </recommendedName>
</protein>
<evidence type="ECO:0000256" key="3">
    <source>
        <dbReference type="ARBA" id="ARBA00004763"/>
    </source>
</evidence>
<dbReference type="PANTHER" id="PTHR20941:SF1">
    <property type="entry name" value="FOLIC ACID SYNTHESIS PROTEIN FOL1"/>
    <property type="match status" value="1"/>
</dbReference>
<dbReference type="Pfam" id="PF00809">
    <property type="entry name" value="Pterin_bind"/>
    <property type="match status" value="1"/>
</dbReference>
<comment type="caution">
    <text evidence="10">The sequence shown here is derived from an EMBL/GenBank/DDBJ whole genome shotgun (WGS) entry which is preliminary data.</text>
</comment>
<feature type="domain" description="Pterin-binding" evidence="9">
    <location>
        <begin position="34"/>
        <end position="287"/>
    </location>
</feature>
<keyword evidence="7" id="KW-0460">Magnesium</keyword>
<dbReference type="RefSeq" id="WP_377066820.1">
    <property type="nucleotide sequence ID" value="NZ_JBHSJJ010000012.1"/>
</dbReference>
<keyword evidence="6" id="KW-0479">Metal-binding</keyword>
<evidence type="ECO:0000256" key="4">
    <source>
        <dbReference type="ARBA" id="ARBA00012458"/>
    </source>
</evidence>
<dbReference type="InterPro" id="IPR000489">
    <property type="entry name" value="Pterin-binding_dom"/>
</dbReference>
<reference evidence="11" key="1">
    <citation type="journal article" date="2019" name="Int. J. Syst. Evol. Microbiol.">
        <title>The Global Catalogue of Microorganisms (GCM) 10K type strain sequencing project: providing services to taxonomists for standard genome sequencing and annotation.</title>
        <authorList>
            <consortium name="The Broad Institute Genomics Platform"/>
            <consortium name="The Broad Institute Genome Sequencing Center for Infectious Disease"/>
            <person name="Wu L."/>
            <person name="Ma J."/>
        </authorList>
    </citation>
    <scope>NUCLEOTIDE SEQUENCE [LARGE SCALE GENOMIC DNA]</scope>
    <source>
        <strain evidence="11">CGMCC 4.7466</strain>
    </source>
</reference>
<evidence type="ECO:0000256" key="1">
    <source>
        <dbReference type="ARBA" id="ARBA00000012"/>
    </source>
</evidence>
<accession>A0ABV9T5A1</accession>
<comment type="cofactor">
    <cofactor evidence="2">
        <name>Mg(2+)</name>
        <dbReference type="ChEBI" id="CHEBI:18420"/>
    </cofactor>
</comment>
<comment type="pathway">
    <text evidence="3">Cofactor biosynthesis; tetrahydrofolate biosynthesis; 7,8-dihydrofolate from 2-amino-4-hydroxy-6-hydroxymethyl-7,8-dihydropteridine diphosphate and 4-aminobenzoate: step 1/2.</text>
</comment>
<evidence type="ECO:0000256" key="2">
    <source>
        <dbReference type="ARBA" id="ARBA00001946"/>
    </source>
</evidence>
<dbReference type="EC" id="2.5.1.15" evidence="4"/>
<keyword evidence="5 10" id="KW-0808">Transferase</keyword>
<keyword evidence="8" id="KW-0289">Folate biosynthesis</keyword>
<dbReference type="EMBL" id="JBHSJJ010000012">
    <property type="protein sequence ID" value="MFC4873702.1"/>
    <property type="molecule type" value="Genomic_DNA"/>
</dbReference>
<name>A0ABV9T5A1_9BACT</name>